<proteinExistence type="predicted"/>
<comment type="caution">
    <text evidence="2">The sequence shown here is derived from an EMBL/GenBank/DDBJ whole genome shotgun (WGS) entry which is preliminary data.</text>
</comment>
<organism evidence="2 3">
    <name type="scientific">Cirrhinus mrigala</name>
    <name type="common">Mrigala</name>
    <dbReference type="NCBI Taxonomy" id="683832"/>
    <lineage>
        <taxon>Eukaryota</taxon>
        <taxon>Metazoa</taxon>
        <taxon>Chordata</taxon>
        <taxon>Craniata</taxon>
        <taxon>Vertebrata</taxon>
        <taxon>Euteleostomi</taxon>
        <taxon>Actinopterygii</taxon>
        <taxon>Neopterygii</taxon>
        <taxon>Teleostei</taxon>
        <taxon>Ostariophysi</taxon>
        <taxon>Cypriniformes</taxon>
        <taxon>Cyprinidae</taxon>
        <taxon>Labeoninae</taxon>
        <taxon>Labeonini</taxon>
        <taxon>Cirrhinus</taxon>
    </lineage>
</organism>
<gene>
    <name evidence="2" type="ORF">M9458_032852</name>
</gene>
<dbReference type="Proteomes" id="UP001529510">
    <property type="component" value="Unassembled WGS sequence"/>
</dbReference>
<accession>A0ABD0PFV6</accession>
<reference evidence="2 3" key="1">
    <citation type="submission" date="2024-05" db="EMBL/GenBank/DDBJ databases">
        <title>Genome sequencing and assembly of Indian major carp, Cirrhinus mrigala (Hamilton, 1822).</title>
        <authorList>
            <person name="Mohindra V."/>
            <person name="Chowdhury L.M."/>
            <person name="Lal K."/>
            <person name="Jena J.K."/>
        </authorList>
    </citation>
    <scope>NUCLEOTIDE SEQUENCE [LARGE SCALE GENOMIC DNA]</scope>
    <source>
        <strain evidence="2">CM1030</strain>
        <tissue evidence="2">Blood</tissue>
    </source>
</reference>
<dbReference type="AlphaFoldDB" id="A0ABD0PFV6"/>
<dbReference type="EMBL" id="JAMKFB020000016">
    <property type="protein sequence ID" value="KAL0172541.1"/>
    <property type="molecule type" value="Genomic_DNA"/>
</dbReference>
<sequence length="71" mass="8322">RAIENARFAIEKTRAQMNKTRETYEKCVENLENNQKELTEILISMRNCELKEINFKTTIQMLAKGMDAIGR</sequence>
<feature type="coiled-coil region" evidence="1">
    <location>
        <begin position="3"/>
        <end position="41"/>
    </location>
</feature>
<evidence type="ECO:0000313" key="3">
    <source>
        <dbReference type="Proteomes" id="UP001529510"/>
    </source>
</evidence>
<keyword evidence="3" id="KW-1185">Reference proteome</keyword>
<feature type="non-terminal residue" evidence="2">
    <location>
        <position position="1"/>
    </location>
</feature>
<protein>
    <submittedName>
        <fullName evidence="2">Uncharacterized protein</fullName>
    </submittedName>
</protein>
<keyword evidence="1" id="KW-0175">Coiled coil</keyword>
<name>A0ABD0PFV6_CIRMR</name>
<evidence type="ECO:0000256" key="1">
    <source>
        <dbReference type="SAM" id="Coils"/>
    </source>
</evidence>
<feature type="non-terminal residue" evidence="2">
    <location>
        <position position="71"/>
    </location>
</feature>
<dbReference type="PANTHER" id="PTHR33488:SF2">
    <property type="entry name" value="EARLY ENDOSOME ANTIGEN 1-LIKE"/>
    <property type="match status" value="1"/>
</dbReference>
<dbReference type="PANTHER" id="PTHR33488">
    <property type="entry name" value="ZGC:162509"/>
    <property type="match status" value="1"/>
</dbReference>
<evidence type="ECO:0000313" key="2">
    <source>
        <dbReference type="EMBL" id="KAL0172541.1"/>
    </source>
</evidence>